<dbReference type="Gene3D" id="3.40.190.290">
    <property type="match status" value="1"/>
</dbReference>
<feature type="domain" description="HTH lysR-type" evidence="5">
    <location>
        <begin position="1"/>
        <end position="58"/>
    </location>
</feature>
<gene>
    <name evidence="6" type="ORF">NFI88_11615</name>
</gene>
<evidence type="ECO:0000313" key="6">
    <source>
        <dbReference type="EMBL" id="MCQ8241483.1"/>
    </source>
</evidence>
<dbReference type="SUPFAM" id="SSF46785">
    <property type="entry name" value="Winged helix' DNA-binding domain"/>
    <property type="match status" value="1"/>
</dbReference>
<dbReference type="Proteomes" id="UP001524547">
    <property type="component" value="Unassembled WGS sequence"/>
</dbReference>
<dbReference type="Gene3D" id="1.10.10.10">
    <property type="entry name" value="Winged helix-like DNA-binding domain superfamily/Winged helix DNA-binding domain"/>
    <property type="match status" value="1"/>
</dbReference>
<dbReference type="InterPro" id="IPR058163">
    <property type="entry name" value="LysR-type_TF_proteobact-type"/>
</dbReference>
<dbReference type="PANTHER" id="PTHR30537">
    <property type="entry name" value="HTH-TYPE TRANSCRIPTIONAL REGULATOR"/>
    <property type="match status" value="1"/>
</dbReference>
<proteinExistence type="inferred from homology"/>
<accession>A0ABT1W0W2</accession>
<dbReference type="RefSeq" id="WP_422920221.1">
    <property type="nucleotide sequence ID" value="NZ_JAMZEJ010000006.1"/>
</dbReference>
<reference evidence="6 7" key="1">
    <citation type="submission" date="2022-06" db="EMBL/GenBank/DDBJ databases">
        <title>Rhizosaccharibacter gen. nov. sp. nov. KSS12, endophytic bacteria isolated from sugarcane.</title>
        <authorList>
            <person name="Pitiwittayakul N."/>
        </authorList>
    </citation>
    <scope>NUCLEOTIDE SEQUENCE [LARGE SCALE GENOMIC DNA]</scope>
    <source>
        <strain evidence="6 7">KSS12</strain>
    </source>
</reference>
<keyword evidence="2" id="KW-0805">Transcription regulation</keyword>
<protein>
    <submittedName>
        <fullName evidence="6">LysR family transcriptional regulator</fullName>
    </submittedName>
</protein>
<comment type="similarity">
    <text evidence="1">Belongs to the LysR transcriptional regulatory family.</text>
</comment>
<keyword evidence="7" id="KW-1185">Reference proteome</keyword>
<evidence type="ECO:0000256" key="1">
    <source>
        <dbReference type="ARBA" id="ARBA00009437"/>
    </source>
</evidence>
<name>A0ABT1W0W2_9PROT</name>
<evidence type="ECO:0000259" key="5">
    <source>
        <dbReference type="PROSITE" id="PS50931"/>
    </source>
</evidence>
<comment type="caution">
    <text evidence="6">The sequence shown here is derived from an EMBL/GenBank/DDBJ whole genome shotgun (WGS) entry which is preliminary data.</text>
</comment>
<evidence type="ECO:0000256" key="3">
    <source>
        <dbReference type="ARBA" id="ARBA00023125"/>
    </source>
</evidence>
<dbReference type="InterPro" id="IPR005119">
    <property type="entry name" value="LysR_subst-bd"/>
</dbReference>
<evidence type="ECO:0000256" key="2">
    <source>
        <dbReference type="ARBA" id="ARBA00023015"/>
    </source>
</evidence>
<dbReference type="PROSITE" id="PS50931">
    <property type="entry name" value="HTH_LYSR"/>
    <property type="match status" value="1"/>
</dbReference>
<dbReference type="Pfam" id="PF03466">
    <property type="entry name" value="LysR_substrate"/>
    <property type="match status" value="1"/>
</dbReference>
<dbReference type="EMBL" id="JAMZEJ010000006">
    <property type="protein sequence ID" value="MCQ8241483.1"/>
    <property type="molecule type" value="Genomic_DNA"/>
</dbReference>
<evidence type="ECO:0000256" key="4">
    <source>
        <dbReference type="ARBA" id="ARBA00023163"/>
    </source>
</evidence>
<dbReference type="PANTHER" id="PTHR30537:SF5">
    <property type="entry name" value="HTH-TYPE TRANSCRIPTIONAL ACTIVATOR TTDR-RELATED"/>
    <property type="match status" value="1"/>
</dbReference>
<keyword evidence="3" id="KW-0238">DNA-binding</keyword>
<keyword evidence="4" id="KW-0804">Transcription</keyword>
<organism evidence="6 7">
    <name type="scientific">Rhizosaccharibacter radicis</name>
    <dbReference type="NCBI Taxonomy" id="2782605"/>
    <lineage>
        <taxon>Bacteria</taxon>
        <taxon>Pseudomonadati</taxon>
        <taxon>Pseudomonadota</taxon>
        <taxon>Alphaproteobacteria</taxon>
        <taxon>Acetobacterales</taxon>
        <taxon>Acetobacteraceae</taxon>
        <taxon>Rhizosaccharibacter</taxon>
    </lineage>
</organism>
<dbReference type="InterPro" id="IPR036388">
    <property type="entry name" value="WH-like_DNA-bd_sf"/>
</dbReference>
<dbReference type="InterPro" id="IPR036390">
    <property type="entry name" value="WH_DNA-bd_sf"/>
</dbReference>
<dbReference type="SUPFAM" id="SSF53850">
    <property type="entry name" value="Periplasmic binding protein-like II"/>
    <property type="match status" value="1"/>
</dbReference>
<dbReference type="InterPro" id="IPR000847">
    <property type="entry name" value="LysR_HTH_N"/>
</dbReference>
<dbReference type="Pfam" id="PF00126">
    <property type="entry name" value="HTH_1"/>
    <property type="match status" value="1"/>
</dbReference>
<sequence>MDLAALSDFNLVARHGGLGRASRASGIPKTTLSRRIAALEMFLGTPLIDRGPTAIRLTEAGEALHARTGPLLREIGEAGAAARDGATEPAGRLRISIPLLFAQAAAGQLAAMIVARHPAIRLDIVAEDRRADPVLDGFDLVIRVNPAPDEALVGRCILRDEMLLVAPAHTAVPAPDTPAGPVAAVVMGTVPEGGWRRREDGAIFTPKPIAQMSGIGLVRDAVRAGAGTAALPRSLVAANLREGRLRCWGHLDVPPVELWALRPARRFQTRKVQALLQAIDELFPGGAFSFHADQSEPR</sequence>
<evidence type="ECO:0000313" key="7">
    <source>
        <dbReference type="Proteomes" id="UP001524547"/>
    </source>
</evidence>